<organism evidence="1 2">
    <name type="scientific">Acinetobacter johnsonii ANC 3681</name>
    <dbReference type="NCBI Taxonomy" id="1217662"/>
    <lineage>
        <taxon>Bacteria</taxon>
        <taxon>Pseudomonadati</taxon>
        <taxon>Pseudomonadota</taxon>
        <taxon>Gammaproteobacteria</taxon>
        <taxon>Moraxellales</taxon>
        <taxon>Moraxellaceae</taxon>
        <taxon>Acinetobacter</taxon>
    </lineage>
</organism>
<dbReference type="Proteomes" id="UP000018444">
    <property type="component" value="Unassembled WGS sequence"/>
</dbReference>
<dbReference type="AlphaFoldDB" id="N9BK98"/>
<dbReference type="HOGENOM" id="CLU_3057534_0_0_6"/>
<gene>
    <name evidence="1" type="ORF">F946_01068</name>
</gene>
<reference evidence="1 2" key="1">
    <citation type="submission" date="2013-02" db="EMBL/GenBank/DDBJ databases">
        <title>The Genome Sequence of Acinetobacter johnsonii ANC 3681.</title>
        <authorList>
            <consortium name="The Broad Institute Genome Sequencing Platform"/>
            <consortium name="The Broad Institute Genome Sequencing Center for Infectious Disease"/>
            <person name="Cerqueira G."/>
            <person name="Feldgarden M."/>
            <person name="Courvalin P."/>
            <person name="Perichon B."/>
            <person name="Grillot-Courvalin C."/>
            <person name="Clermont D."/>
            <person name="Rocha E."/>
            <person name="Yoon E.-J."/>
            <person name="Nemec A."/>
            <person name="Walker B."/>
            <person name="Young S.K."/>
            <person name="Zeng Q."/>
            <person name="Gargeya S."/>
            <person name="Fitzgerald M."/>
            <person name="Haas B."/>
            <person name="Abouelleil A."/>
            <person name="Alvarado L."/>
            <person name="Arachchi H.M."/>
            <person name="Berlin A.M."/>
            <person name="Chapman S.B."/>
            <person name="Dewar J."/>
            <person name="Goldberg J."/>
            <person name="Griggs A."/>
            <person name="Gujja S."/>
            <person name="Hansen M."/>
            <person name="Howarth C."/>
            <person name="Imamovic A."/>
            <person name="Larimer J."/>
            <person name="McCowan C."/>
            <person name="Murphy C."/>
            <person name="Neiman D."/>
            <person name="Pearson M."/>
            <person name="Priest M."/>
            <person name="Roberts A."/>
            <person name="Saif S."/>
            <person name="Shea T."/>
            <person name="Sisk P."/>
            <person name="Sykes S."/>
            <person name="Wortman J."/>
            <person name="Nusbaum C."/>
            <person name="Birren B."/>
        </authorList>
    </citation>
    <scope>NUCLEOTIDE SEQUENCE [LARGE SCALE GENOMIC DNA]</scope>
    <source>
        <strain evidence="1 2">ANC 3681</strain>
    </source>
</reference>
<sequence>MNSQSKPVGATHYEADGTVWKNEKGLWMFWREGWGWCQYVGKASHAFLNKLTEIGA</sequence>
<protein>
    <submittedName>
        <fullName evidence="1">Uncharacterized protein</fullName>
    </submittedName>
</protein>
<dbReference type="GeneID" id="56340603"/>
<comment type="caution">
    <text evidence="1">The sequence shown here is derived from an EMBL/GenBank/DDBJ whole genome shotgun (WGS) entry which is preliminary data.</text>
</comment>
<name>N9BK98_ACIJO</name>
<evidence type="ECO:0000313" key="2">
    <source>
        <dbReference type="Proteomes" id="UP000018444"/>
    </source>
</evidence>
<dbReference type="RefSeq" id="WP_004979912.1">
    <property type="nucleotide sequence ID" value="NZ_KB849705.1"/>
</dbReference>
<accession>N9BK98</accession>
<dbReference type="PATRIC" id="fig|1217662.4.peg.1040"/>
<proteinExistence type="predicted"/>
<dbReference type="EMBL" id="APPZ01000005">
    <property type="protein sequence ID" value="ENV73556.1"/>
    <property type="molecule type" value="Genomic_DNA"/>
</dbReference>
<evidence type="ECO:0000313" key="1">
    <source>
        <dbReference type="EMBL" id="ENV73556.1"/>
    </source>
</evidence>